<name>A0A540X3N2_9BACT</name>
<dbReference type="EMBL" id="VIFM01000046">
    <property type="protein sequence ID" value="TQF15294.1"/>
    <property type="molecule type" value="Genomic_DNA"/>
</dbReference>
<comment type="caution">
    <text evidence="1">The sequence shown here is derived from an EMBL/GenBank/DDBJ whole genome shotgun (WGS) entry which is preliminary data.</text>
</comment>
<dbReference type="RefSeq" id="WP_141642989.1">
    <property type="nucleotide sequence ID" value="NZ_VIFM01000046.1"/>
</dbReference>
<proteinExistence type="predicted"/>
<reference evidence="1 2" key="1">
    <citation type="submission" date="2019-06" db="EMBL/GenBank/DDBJ databases">
        <authorList>
            <person name="Livingstone P."/>
            <person name="Whitworth D."/>
        </authorList>
    </citation>
    <scope>NUCLEOTIDE SEQUENCE [LARGE SCALE GENOMIC DNA]</scope>
    <source>
        <strain evidence="1 2">AM401</strain>
    </source>
</reference>
<organism evidence="1 2">
    <name type="scientific">Myxococcus llanfairpwllgwyngyllgogerychwyrndrobwllllantysiliogogogochensis</name>
    <dbReference type="NCBI Taxonomy" id="2590453"/>
    <lineage>
        <taxon>Bacteria</taxon>
        <taxon>Pseudomonadati</taxon>
        <taxon>Myxococcota</taxon>
        <taxon>Myxococcia</taxon>
        <taxon>Myxococcales</taxon>
        <taxon>Cystobacterineae</taxon>
        <taxon>Myxococcaceae</taxon>
        <taxon>Myxococcus</taxon>
    </lineage>
</organism>
<sequence length="521" mass="57108">MMMPRSSSLLGTTCVVWLAGCGSGASSSEREPQATGQTLLADDTVLVTSTTRFYTSVGIAERVEDLSASPPEIYTYDGIRFSRNTGSAVPGGWRFTGVPRGEYYLRADPINMVDILTSARHVDIGINRLGRPDAVYTNVDWFPLQLDLRNLSPWVPWTGDYQQGSSFQVVSSEVDMMGELTLFEAFPEGATSIVTNEAGLYSYLWTNIPVFQADRGDRLYVNQFSEFIAGRTSDGTLVGYSSLTRSVHLAPFDLVPSWEEPLPLPISAEFQPVNEREVALDWRLSEFARMAPEAHPRAVPRGSSFAVRPAPHGPADGWVGYAGELLWMDMPQGTASDFTTRLRFGNPYPSNWGVVGSVSTLYFSPTQLPSNPARFINLASSYTATEAIEDLTAGPVIPKVSPPRSFRIDRKPASDPQRVSSLNPMISWVPPAVGKPTAYEVKVRQYLPEYGAMLDLGSIYVPGSVRDVRLPPGKLKPGAECYVTVTAVYAPLWDVEHAPLSTRDTVPYRSAGAFSSFFTVP</sequence>
<dbReference type="Proteomes" id="UP000315369">
    <property type="component" value="Unassembled WGS sequence"/>
</dbReference>
<evidence type="ECO:0008006" key="3">
    <source>
        <dbReference type="Google" id="ProtNLM"/>
    </source>
</evidence>
<evidence type="ECO:0000313" key="2">
    <source>
        <dbReference type="Proteomes" id="UP000315369"/>
    </source>
</evidence>
<dbReference type="AlphaFoldDB" id="A0A540X3N2"/>
<gene>
    <name evidence="1" type="ORF">FJV41_14085</name>
</gene>
<accession>A0A540X3N2</accession>
<dbReference type="PROSITE" id="PS51257">
    <property type="entry name" value="PROKAR_LIPOPROTEIN"/>
    <property type="match status" value="1"/>
</dbReference>
<protein>
    <recommendedName>
        <fullName evidence="3">Lipoprotein</fullName>
    </recommendedName>
</protein>
<keyword evidence="2" id="KW-1185">Reference proteome</keyword>
<evidence type="ECO:0000313" key="1">
    <source>
        <dbReference type="EMBL" id="TQF15294.1"/>
    </source>
</evidence>
<dbReference type="OrthoDB" id="5379943at2"/>